<proteinExistence type="predicted"/>
<keyword evidence="2" id="KW-1185">Reference proteome</keyword>
<dbReference type="EMBL" id="JAWDIE010000002">
    <property type="protein sequence ID" value="MEJ7137196.1"/>
    <property type="molecule type" value="Genomic_DNA"/>
</dbReference>
<gene>
    <name evidence="1" type="primary">recC</name>
    <name evidence="1" type="ORF">RV045_01970</name>
</gene>
<reference evidence="1" key="1">
    <citation type="submission" date="2023-10" db="EMBL/GenBank/DDBJ databases">
        <title>Amphibacter perezi, gen. nov., sp. nov. a novel taxa of the family Comamonadaceae, class Betaproteobacteria isolated from the skin microbiota of Pelophylax perezi from different populations.</title>
        <authorList>
            <person name="Costa S."/>
            <person name="Proenca D.N."/>
            <person name="Lopes I."/>
            <person name="Morais P.V."/>
        </authorList>
    </citation>
    <scope>NUCLEOTIDE SEQUENCE</scope>
    <source>
        <strain evidence="1">SL12-8</strain>
    </source>
</reference>
<comment type="caution">
    <text evidence="1">The sequence shown here is derived from an EMBL/GenBank/DDBJ whole genome shotgun (WGS) entry which is preliminary data.</text>
</comment>
<keyword evidence="1" id="KW-0378">Hydrolase</keyword>
<dbReference type="Proteomes" id="UP001364695">
    <property type="component" value="Unassembled WGS sequence"/>
</dbReference>
<sequence>MADTAPATGLMVIHANQTESLRDVLIAWMRRHPLAPLDTEHLLVQSQGMGQWLRLAMARPVDQGGLGVCAGVRTELPAQLVWRLYRTVLGAAGDGVAGQGGVPAQSPFDRQALLWRLMRLLPGLARQPVFAPLQRFLQGDADGRRCHQLAQRLADLLDQYQVYRADWLALWARGQDALLDGEGRPLPLPGDAAWQPALWRALCDDVGPDLAGSARSAVHQRFVETVEGWTGEPPSGLPTRLMVFGLSSLPQQTLEALALLSRWRPVLVGVQNPCAHHWLDAVPGTALQRRRAFGPTRQARRPGQTQAPDDDSLHLASHPLLAAWGQQGRDFMALLARHDEPGRYRRHFDGERVDLFLTPLDAGHPHRHGLLQQLQDDIFDLRPLHETRSHWPAPDPATAAQDASLRFVIAHSPQREVEILHDTLLAALARDATLQPQDILVMVPDIQRYAPHVRAVFGLPLPGDARRIAFHLADQGLGQIDPLPGVLARLLDIRQQRLPLAPVLDALELPALRRRFGLQEADLPLLRDWLDAARLRWGLHDAHRQSLGLPPAPDTHTWAFGLRRLLLGYAVGDSGAWQDIEPLDAAAGLQGPLLGALARLIDALDTLWRRLAQPLTPPQWGELLHGVLRDFFEPEGDQTATLDTLARTLDDWLDLCASAGLVQPLPLAVVSGHWLEQIGQQDSPRAFLGGGVTFATLMPMRAIPFRHIHLLGLNDGDFPRAKPAADFDLMALEHRPGDRSRREDDRYLFLEALLSARERLGLSWVGRSAVDGSEQPPSVLVAQLRDHIAAGWATTPEEGDKLLAALTTVHRLHPYDPDYASRPVDPQGSAAADDGLFSYAREWHASSDTAPPVPLGLAGRLPELERDTPLELSELARWLANPAKAFLGQRLGVHLDEADADPPETEPFALDGLELWGIKNDLLQAVKQAVMQHGGFPEPDPETDPDDDPDDDPEADLDAEPDTAPDSPLDTLLKEAAQRQVRRGELPPGAFGDIVQDGQFDLIRTLAQRWQVAHSAAPTRLPSVALDWPAEDGRPAVVGDLGEIYVCASPAPGGGETPTAVRRGVTASSLVKKGHWKVDKLMPEWVMHLAAQVAPALKGWSVRSEILSPVGDLSLPALPHDQAVLLWTRLLDAWREGQQRPLPLEPAVARAWLTLKADKADKTDKGRTAADAVAAAGDDDGDGDDATDVRAGEDAAAAAARETFGGCAQYSAELRRVWPDFDTLLASGEVEHWARELVLPLLDHLPDAKEAAKDAAKDAAKSPAPPAVQPTEQP</sequence>
<organism evidence="1 2">
    <name type="scientific">Amphibiibacter pelophylacis</name>
    <dbReference type="NCBI Taxonomy" id="1799477"/>
    <lineage>
        <taxon>Bacteria</taxon>
        <taxon>Pseudomonadati</taxon>
        <taxon>Pseudomonadota</taxon>
        <taxon>Betaproteobacteria</taxon>
        <taxon>Burkholderiales</taxon>
        <taxon>Sphaerotilaceae</taxon>
        <taxon>Amphibiibacter</taxon>
    </lineage>
</organism>
<dbReference type="EC" id="3.1.11.5" evidence="1"/>
<protein>
    <submittedName>
        <fullName evidence="1">Exodeoxyribonuclease V subunit gamma</fullName>
        <ecNumber evidence="1">3.1.11.5</ecNumber>
    </submittedName>
</protein>
<name>A0ACC6NZ01_9BURK</name>
<evidence type="ECO:0000313" key="1">
    <source>
        <dbReference type="EMBL" id="MEJ7137196.1"/>
    </source>
</evidence>
<accession>A0ACC6NZ01</accession>
<evidence type="ECO:0000313" key="2">
    <source>
        <dbReference type="Proteomes" id="UP001364695"/>
    </source>
</evidence>